<feature type="domain" description="T6SS Phospholipase effector Tle1-like catalytic" evidence="2">
    <location>
        <begin position="94"/>
        <end position="375"/>
    </location>
</feature>
<dbReference type="PANTHER" id="PTHR33840:SF2">
    <property type="entry name" value="TLE1 PHOSPHOLIPASE DOMAIN-CONTAINING PROTEIN"/>
    <property type="match status" value="1"/>
</dbReference>
<dbReference type="Proteomes" id="UP000054248">
    <property type="component" value="Unassembled WGS sequence"/>
</dbReference>
<dbReference type="STRING" id="1051891.A0A0C3Q581"/>
<sequence>MIARPLSRRLPSANQAFGTKVLLRNGSGLLSFEDIQSSRHPFRRWQSQDDRISHTPSHARKPRETHPEAPITADPQSYQGFPANDRPKARKTGRTLVLCFDGTSNHFKDDKNTNVVLLFGMLERNKPEKQLVYYQTGIGTYTTPGFISGISQKIAQLMDEAFAWYLQDHVMGGYKFLMDTYQEGDKICLFGFSRGAYTARALAAMLYRVGLLPPRNAEQVPFAYTIFKEASEEIKIWKKDRNDPRGSLSSNFRRTFSRKVDIELVGIWDTVCSVGFIPHALPNTRTNRIVKHVRHALALDERRARFEASYWNPGPTSQDVIGEEKKNGQRGLKDSERTVEEVWFAGGHGDVGGGWQGLRQESQLSRIPLRWMIREAKKCTDAIVWDENALRAFRVNKPDSSDVEGLAKYIEQERQDALSKFHSAFTECSHRFFWRLLEVMPLLTPVNMWGYDLNWFRRPHWFRAREIREPTPDRPTKVHSSVKTRLKHLPGGYVNAAKWDPQKTEFVDEWAIPKDAK</sequence>
<dbReference type="Pfam" id="PF09994">
    <property type="entry name" value="T6SS_Tle1-like_cat"/>
    <property type="match status" value="1"/>
</dbReference>
<dbReference type="SUPFAM" id="SSF53474">
    <property type="entry name" value="alpha/beta-Hydrolases"/>
    <property type="match status" value="1"/>
</dbReference>
<evidence type="ECO:0000259" key="2">
    <source>
        <dbReference type="Pfam" id="PF09994"/>
    </source>
</evidence>
<organism evidence="3 4">
    <name type="scientific">Tulasnella calospora MUT 4182</name>
    <dbReference type="NCBI Taxonomy" id="1051891"/>
    <lineage>
        <taxon>Eukaryota</taxon>
        <taxon>Fungi</taxon>
        <taxon>Dikarya</taxon>
        <taxon>Basidiomycota</taxon>
        <taxon>Agaricomycotina</taxon>
        <taxon>Agaricomycetes</taxon>
        <taxon>Cantharellales</taxon>
        <taxon>Tulasnellaceae</taxon>
        <taxon>Tulasnella</taxon>
    </lineage>
</organism>
<evidence type="ECO:0000313" key="3">
    <source>
        <dbReference type="EMBL" id="KIO18656.1"/>
    </source>
</evidence>
<evidence type="ECO:0000256" key="1">
    <source>
        <dbReference type="SAM" id="MobiDB-lite"/>
    </source>
</evidence>
<dbReference type="PANTHER" id="PTHR33840">
    <property type="match status" value="1"/>
</dbReference>
<gene>
    <name evidence="3" type="ORF">M407DRAFT_31695</name>
</gene>
<protein>
    <recommendedName>
        <fullName evidence="2">T6SS Phospholipase effector Tle1-like catalytic domain-containing protein</fullName>
    </recommendedName>
</protein>
<accession>A0A0C3Q581</accession>
<dbReference type="InterPro" id="IPR029058">
    <property type="entry name" value="AB_hydrolase_fold"/>
</dbReference>
<name>A0A0C3Q581_9AGAM</name>
<evidence type="ECO:0000313" key="4">
    <source>
        <dbReference type="Proteomes" id="UP000054248"/>
    </source>
</evidence>
<keyword evidence="4" id="KW-1185">Reference proteome</keyword>
<dbReference type="HOGENOM" id="CLU_005049_5_0_1"/>
<proteinExistence type="predicted"/>
<dbReference type="InterPro" id="IPR018712">
    <property type="entry name" value="Tle1-like_cat"/>
</dbReference>
<reference evidence="3 4" key="1">
    <citation type="submission" date="2014-04" db="EMBL/GenBank/DDBJ databases">
        <authorList>
            <consortium name="DOE Joint Genome Institute"/>
            <person name="Kuo A."/>
            <person name="Girlanda M."/>
            <person name="Perotto S."/>
            <person name="Kohler A."/>
            <person name="Nagy L.G."/>
            <person name="Floudas D."/>
            <person name="Copeland A."/>
            <person name="Barry K.W."/>
            <person name="Cichocki N."/>
            <person name="Veneault-Fourrey C."/>
            <person name="LaButti K."/>
            <person name="Lindquist E.A."/>
            <person name="Lipzen A."/>
            <person name="Lundell T."/>
            <person name="Morin E."/>
            <person name="Murat C."/>
            <person name="Sun H."/>
            <person name="Tunlid A."/>
            <person name="Henrissat B."/>
            <person name="Grigoriev I.V."/>
            <person name="Hibbett D.S."/>
            <person name="Martin F."/>
            <person name="Nordberg H.P."/>
            <person name="Cantor M.N."/>
            <person name="Hua S.X."/>
        </authorList>
    </citation>
    <scope>NUCLEOTIDE SEQUENCE [LARGE SCALE GENOMIC DNA]</scope>
    <source>
        <strain evidence="3 4">MUT 4182</strain>
    </source>
</reference>
<reference evidence="4" key="2">
    <citation type="submission" date="2015-01" db="EMBL/GenBank/DDBJ databases">
        <title>Evolutionary Origins and Diversification of the Mycorrhizal Mutualists.</title>
        <authorList>
            <consortium name="DOE Joint Genome Institute"/>
            <consortium name="Mycorrhizal Genomics Consortium"/>
            <person name="Kohler A."/>
            <person name="Kuo A."/>
            <person name="Nagy L.G."/>
            <person name="Floudas D."/>
            <person name="Copeland A."/>
            <person name="Barry K.W."/>
            <person name="Cichocki N."/>
            <person name="Veneault-Fourrey C."/>
            <person name="LaButti K."/>
            <person name="Lindquist E.A."/>
            <person name="Lipzen A."/>
            <person name="Lundell T."/>
            <person name="Morin E."/>
            <person name="Murat C."/>
            <person name="Riley R."/>
            <person name="Ohm R."/>
            <person name="Sun H."/>
            <person name="Tunlid A."/>
            <person name="Henrissat B."/>
            <person name="Grigoriev I.V."/>
            <person name="Hibbett D.S."/>
            <person name="Martin F."/>
        </authorList>
    </citation>
    <scope>NUCLEOTIDE SEQUENCE [LARGE SCALE GENOMIC DNA]</scope>
    <source>
        <strain evidence="4">MUT 4182</strain>
    </source>
</reference>
<dbReference type="AlphaFoldDB" id="A0A0C3Q581"/>
<feature type="region of interest" description="Disordered" evidence="1">
    <location>
        <begin position="40"/>
        <end position="89"/>
    </location>
</feature>
<dbReference type="OrthoDB" id="3162439at2759"/>
<dbReference type="EMBL" id="KN823271">
    <property type="protein sequence ID" value="KIO18656.1"/>
    <property type="molecule type" value="Genomic_DNA"/>
</dbReference>